<feature type="transmembrane region" description="Helical" evidence="1">
    <location>
        <begin position="57"/>
        <end position="79"/>
    </location>
</feature>
<evidence type="ECO:0000313" key="2">
    <source>
        <dbReference type="EMBL" id="TAA25233.1"/>
    </source>
</evidence>
<feature type="transmembrane region" description="Helical" evidence="1">
    <location>
        <begin position="86"/>
        <end position="103"/>
    </location>
</feature>
<dbReference type="Proteomes" id="UP000291286">
    <property type="component" value="Unassembled WGS sequence"/>
</dbReference>
<proteinExistence type="predicted"/>
<feature type="transmembrane region" description="Helical" evidence="1">
    <location>
        <begin position="16"/>
        <end position="37"/>
    </location>
</feature>
<comment type="caution">
    <text evidence="3">The sequence shown here is derived from an EMBL/GenBank/DDBJ whole genome shotgun (WGS) entry which is preliminary data.</text>
</comment>
<name>A0A4Q8LYE7_9GAMM</name>
<dbReference type="RefSeq" id="WP_130521043.1">
    <property type="nucleotide sequence ID" value="NZ_SHLZ01000003.1"/>
</dbReference>
<gene>
    <name evidence="3" type="ORF">EA655_18440</name>
    <name evidence="4" type="ORF">EA656_05995</name>
    <name evidence="2" type="ORF">EA661_17275</name>
</gene>
<dbReference type="EMBL" id="SHMF01000001">
    <property type="protein sequence ID" value="TAA38182.1"/>
    <property type="molecule type" value="Genomic_DNA"/>
</dbReference>
<evidence type="ECO:0000256" key="1">
    <source>
        <dbReference type="SAM" id="Phobius"/>
    </source>
</evidence>
<dbReference type="AlphaFoldDB" id="A0A4Q8LYE7"/>
<evidence type="ECO:0000313" key="4">
    <source>
        <dbReference type="EMBL" id="TAA38182.1"/>
    </source>
</evidence>
<evidence type="ECO:0008006" key="8">
    <source>
        <dbReference type="Google" id="ProtNLM"/>
    </source>
</evidence>
<evidence type="ECO:0000313" key="5">
    <source>
        <dbReference type="Proteomes" id="UP000291286"/>
    </source>
</evidence>
<dbReference type="EMBL" id="SHMB01000009">
    <property type="protein sequence ID" value="TAA25233.1"/>
    <property type="molecule type" value="Genomic_DNA"/>
</dbReference>
<sequence>MSSLLQDTPVPVRQRLSAAWGALMFCYLYGDYFGLYTPDKLKGMLAGEGPVGAYSEGSLVGVCLMMAVPALMVLGALLLPARLCRWLNVLLGMAYTAIMLLTLPGARPYYLVLGGIEIVLSLSIAVIALRWPRARA</sequence>
<feature type="transmembrane region" description="Helical" evidence="1">
    <location>
        <begin position="109"/>
        <end position="129"/>
    </location>
</feature>
<organism evidence="3 7">
    <name type="scientific">Pseudoxanthomonas winnipegensis</name>
    <dbReference type="NCBI Taxonomy" id="2480810"/>
    <lineage>
        <taxon>Bacteria</taxon>
        <taxon>Pseudomonadati</taxon>
        <taxon>Pseudomonadota</taxon>
        <taxon>Gammaproteobacteria</taxon>
        <taxon>Lysobacterales</taxon>
        <taxon>Lysobacteraceae</taxon>
        <taxon>Pseudoxanthomonas</taxon>
    </lineage>
</organism>
<keyword evidence="1" id="KW-0472">Membrane</keyword>
<evidence type="ECO:0000313" key="6">
    <source>
        <dbReference type="Proteomes" id="UP000292087"/>
    </source>
</evidence>
<keyword evidence="1" id="KW-0812">Transmembrane</keyword>
<dbReference type="Pfam" id="PF19851">
    <property type="entry name" value="DUF6326"/>
    <property type="match status" value="1"/>
</dbReference>
<accession>A0A4Q8LYE7</accession>
<keyword evidence="1" id="KW-1133">Transmembrane helix</keyword>
<evidence type="ECO:0000313" key="7">
    <source>
        <dbReference type="Proteomes" id="UP000294164"/>
    </source>
</evidence>
<dbReference type="Proteomes" id="UP000292087">
    <property type="component" value="Unassembled WGS sequence"/>
</dbReference>
<dbReference type="InterPro" id="IPR046289">
    <property type="entry name" value="DUF6326"/>
</dbReference>
<protein>
    <recommendedName>
        <fullName evidence="8">DUF4345 domain-containing protein</fullName>
    </recommendedName>
</protein>
<reference evidence="5 6" key="1">
    <citation type="submission" date="2019-02" db="EMBL/GenBank/DDBJ databases">
        <title>WGS of Pseudoxanthomonas species novum from clinical isolates.</title>
        <authorList>
            <person name="Bernier A.-M."/>
            <person name="Bernard K."/>
            <person name="Vachon A."/>
        </authorList>
    </citation>
    <scope>NUCLEOTIDE SEQUENCE [LARGE SCALE GENOMIC DNA]</scope>
    <source>
        <strain evidence="3 7">NML130969</strain>
        <strain evidence="4 6">NML140781</strain>
        <strain evidence="2 5">NML171202</strain>
    </source>
</reference>
<dbReference type="EMBL" id="SHMG01000015">
    <property type="protein sequence ID" value="TAA36435.1"/>
    <property type="molecule type" value="Genomic_DNA"/>
</dbReference>
<evidence type="ECO:0000313" key="3">
    <source>
        <dbReference type="EMBL" id="TAA36435.1"/>
    </source>
</evidence>
<accession>A0A4Q8LAE5</accession>
<accession>A0A4Q8M034</accession>
<dbReference type="OrthoDB" id="1551186at2"/>
<dbReference type="Proteomes" id="UP000294164">
    <property type="component" value="Unassembled WGS sequence"/>
</dbReference>